<keyword evidence="2" id="KW-1185">Reference proteome</keyword>
<dbReference type="Proteomes" id="UP000735302">
    <property type="component" value="Unassembled WGS sequence"/>
</dbReference>
<name>A0AAV3Z9M0_9GAST</name>
<reference evidence="1 2" key="1">
    <citation type="journal article" date="2021" name="Elife">
        <title>Chloroplast acquisition without the gene transfer in kleptoplastic sea slugs, Plakobranchus ocellatus.</title>
        <authorList>
            <person name="Maeda T."/>
            <person name="Takahashi S."/>
            <person name="Yoshida T."/>
            <person name="Shimamura S."/>
            <person name="Takaki Y."/>
            <person name="Nagai Y."/>
            <person name="Toyoda A."/>
            <person name="Suzuki Y."/>
            <person name="Arimoto A."/>
            <person name="Ishii H."/>
            <person name="Satoh N."/>
            <person name="Nishiyama T."/>
            <person name="Hasebe M."/>
            <person name="Maruyama T."/>
            <person name="Minagawa J."/>
            <person name="Obokata J."/>
            <person name="Shigenobu S."/>
        </authorList>
    </citation>
    <scope>NUCLEOTIDE SEQUENCE [LARGE SCALE GENOMIC DNA]</scope>
</reference>
<protein>
    <submittedName>
        <fullName evidence="1">Uncharacterized protein</fullName>
    </submittedName>
</protein>
<dbReference type="EMBL" id="BLXT01002101">
    <property type="protein sequence ID" value="GFN91147.1"/>
    <property type="molecule type" value="Genomic_DNA"/>
</dbReference>
<evidence type="ECO:0000313" key="2">
    <source>
        <dbReference type="Proteomes" id="UP000735302"/>
    </source>
</evidence>
<comment type="caution">
    <text evidence="1">The sequence shown here is derived from an EMBL/GenBank/DDBJ whole genome shotgun (WGS) entry which is preliminary data.</text>
</comment>
<evidence type="ECO:0000313" key="1">
    <source>
        <dbReference type="EMBL" id="GFN91147.1"/>
    </source>
</evidence>
<organism evidence="1 2">
    <name type="scientific">Plakobranchus ocellatus</name>
    <dbReference type="NCBI Taxonomy" id="259542"/>
    <lineage>
        <taxon>Eukaryota</taxon>
        <taxon>Metazoa</taxon>
        <taxon>Spiralia</taxon>
        <taxon>Lophotrochozoa</taxon>
        <taxon>Mollusca</taxon>
        <taxon>Gastropoda</taxon>
        <taxon>Heterobranchia</taxon>
        <taxon>Euthyneura</taxon>
        <taxon>Panpulmonata</taxon>
        <taxon>Sacoglossa</taxon>
        <taxon>Placobranchoidea</taxon>
        <taxon>Plakobranchidae</taxon>
        <taxon>Plakobranchus</taxon>
    </lineage>
</organism>
<dbReference type="PANTHER" id="PTHR33480:SF1">
    <property type="entry name" value="TYR RECOMBINASE DOMAIN-CONTAINING PROTEIN"/>
    <property type="match status" value="1"/>
</dbReference>
<dbReference type="AlphaFoldDB" id="A0AAV3Z9M0"/>
<accession>A0AAV3Z9M0</accession>
<sequence>MLRRQLATLSQALEISKWELDQLATFLGYDIRVHRNVYWQPLEVLNKAKFAKILLAVNKSVYVELGNNEIEDDEHECELQGDDQAGLQEWESKTKTVRGQNVVAESVFDERTQKLEEMKEMPKRRHKIKRNPWSQDEIRAVKRAVAL</sequence>
<gene>
    <name evidence="1" type="ORF">PoB_001765300</name>
</gene>
<dbReference type="PANTHER" id="PTHR33480">
    <property type="entry name" value="SET DOMAIN-CONTAINING PROTEIN-RELATED"/>
    <property type="match status" value="1"/>
</dbReference>
<proteinExistence type="predicted"/>